<evidence type="ECO:0000313" key="5">
    <source>
        <dbReference type="Proteomes" id="UP001217083"/>
    </source>
</evidence>
<comment type="caution">
    <text evidence="4">The sequence shown here is derived from an EMBL/GenBank/DDBJ whole genome shotgun (WGS) entry which is preliminary data.</text>
</comment>
<dbReference type="Pfam" id="PF01168">
    <property type="entry name" value="Ala_racemase_N"/>
    <property type="match status" value="1"/>
</dbReference>
<reference evidence="4 5" key="1">
    <citation type="submission" date="2023-03" db="EMBL/GenBank/DDBJ databases">
        <title>Muricauda XX sp. nov. and Muricauda XXX sp. nov., two novel species isolated from Okinawa Trough.</title>
        <authorList>
            <person name="Cao W."/>
            <person name="Deng X."/>
        </authorList>
    </citation>
    <scope>NUCLEOTIDE SEQUENCE [LARGE SCALE GENOMIC DNA]</scope>
    <source>
        <strain evidence="4 5">81s02</strain>
    </source>
</reference>
<dbReference type="InterPro" id="IPR029066">
    <property type="entry name" value="PLP-binding_barrel"/>
</dbReference>
<proteinExistence type="inferred from homology"/>
<organism evidence="4 5">
    <name type="scientific">Flagellimonas okinawensis</name>
    <dbReference type="NCBI Taxonomy" id="3031324"/>
    <lineage>
        <taxon>Bacteria</taxon>
        <taxon>Pseudomonadati</taxon>
        <taxon>Bacteroidota</taxon>
        <taxon>Flavobacteriia</taxon>
        <taxon>Flavobacteriales</taxon>
        <taxon>Flavobacteriaceae</taxon>
        <taxon>Flagellimonas</taxon>
    </lineage>
</organism>
<evidence type="ECO:0000256" key="2">
    <source>
        <dbReference type="ARBA" id="ARBA00023239"/>
    </source>
</evidence>
<dbReference type="CDD" id="cd06821">
    <property type="entry name" value="PLPDE_III_D-TA"/>
    <property type="match status" value="1"/>
</dbReference>
<dbReference type="Gene3D" id="3.20.20.10">
    <property type="entry name" value="Alanine racemase"/>
    <property type="match status" value="1"/>
</dbReference>
<comment type="similarity">
    <text evidence="1">Belongs to the DSD1 family.</text>
</comment>
<sequence>MKNHWFTIQNIETVDSPSIVLYMEHLKHNVQEMLSLVHGETERLMPHIKTNKMPKVMEYLLSSGITRFKASTISEAEIAAAAGAKSILIAHQLVGPKVDRFLSLVKHFPNTRLSTIVDNVESAELLNQKALEQGIIADIYIDVNNGMNRSGIEIGPGLDELIAYLKICKSLSLKGLHAYDGHLRDVDFETRKQQIESGVKDVETYLGALRIDYPAAELICGGTPSFTSHALQEKRITSPGTCVLWDWGYGEKLTEQQFKPAALLVTRIISKPTDGIITVDLGHKSVAAENPIDKRVKFLNLDGYELISQSEEHGVIKVKQWDKYKVGDVLYGIPYHICPTINLHDEVSVIENDKKVDTWQITARKRKLTF</sequence>
<keyword evidence="2" id="KW-0456">Lyase</keyword>
<accession>A0ABT5XNI6</accession>
<protein>
    <submittedName>
        <fullName evidence="4">D-TA family PLP-dependent enzyme</fullName>
    </submittedName>
</protein>
<dbReference type="SMART" id="SM01119">
    <property type="entry name" value="D-ser_dehydrat"/>
    <property type="match status" value="1"/>
</dbReference>
<keyword evidence="5" id="KW-1185">Reference proteome</keyword>
<dbReference type="SUPFAM" id="SSF51419">
    <property type="entry name" value="PLP-binding barrel"/>
    <property type="match status" value="1"/>
</dbReference>
<dbReference type="PANTHER" id="PTHR28004:SF2">
    <property type="entry name" value="D-SERINE DEHYDRATASE"/>
    <property type="match status" value="1"/>
</dbReference>
<feature type="domain" description="D-serine dehydratase-like" evidence="3">
    <location>
        <begin position="261"/>
        <end position="351"/>
    </location>
</feature>
<evidence type="ECO:0000313" key="4">
    <source>
        <dbReference type="EMBL" id="MDF0707201.1"/>
    </source>
</evidence>
<dbReference type="Proteomes" id="UP001217083">
    <property type="component" value="Unassembled WGS sequence"/>
</dbReference>
<evidence type="ECO:0000256" key="1">
    <source>
        <dbReference type="ARBA" id="ARBA00005323"/>
    </source>
</evidence>
<dbReference type="InterPro" id="IPR001608">
    <property type="entry name" value="Ala_racemase_N"/>
</dbReference>
<dbReference type="RefSeq" id="WP_275649226.1">
    <property type="nucleotide sequence ID" value="NZ_JARFVA010000002.1"/>
</dbReference>
<name>A0ABT5XNI6_9FLAO</name>
<dbReference type="InterPro" id="IPR026956">
    <property type="entry name" value="D-ser_dehydrat-like_dom"/>
</dbReference>
<dbReference type="EMBL" id="JARFVA010000002">
    <property type="protein sequence ID" value="MDF0707201.1"/>
    <property type="molecule type" value="Genomic_DNA"/>
</dbReference>
<dbReference type="PANTHER" id="PTHR28004">
    <property type="entry name" value="ZGC:162816-RELATED"/>
    <property type="match status" value="1"/>
</dbReference>
<dbReference type="Pfam" id="PF14031">
    <property type="entry name" value="D-ser_dehydrat"/>
    <property type="match status" value="1"/>
</dbReference>
<evidence type="ECO:0000259" key="3">
    <source>
        <dbReference type="SMART" id="SM01119"/>
    </source>
</evidence>
<dbReference type="InterPro" id="IPR042208">
    <property type="entry name" value="D-ser_dehydrat-like_sf"/>
</dbReference>
<gene>
    <name evidence="4" type="ORF">PY091_08230</name>
</gene>
<dbReference type="InterPro" id="IPR051466">
    <property type="entry name" value="D-amino_acid_metab_enzyme"/>
</dbReference>
<dbReference type="Gene3D" id="2.40.37.20">
    <property type="entry name" value="D-serine dehydratase-like domain"/>
    <property type="match status" value="1"/>
</dbReference>